<keyword evidence="7" id="KW-1185">Reference proteome</keyword>
<accession>A0A4R2PCE8</accession>
<dbReference type="SUPFAM" id="SSF52540">
    <property type="entry name" value="P-loop containing nucleoside triphosphate hydrolases"/>
    <property type="match status" value="1"/>
</dbReference>
<dbReference type="PANTHER" id="PTHR43214:SF41">
    <property type="entry name" value="NITRATE_NITRITE RESPONSE REGULATOR PROTEIN NARP"/>
    <property type="match status" value="1"/>
</dbReference>
<dbReference type="InterPro" id="IPR027417">
    <property type="entry name" value="P-loop_NTPase"/>
</dbReference>
<dbReference type="GO" id="GO:0003677">
    <property type="term" value="F:DNA binding"/>
    <property type="evidence" value="ECO:0007669"/>
    <property type="project" value="UniProtKB-KW"/>
</dbReference>
<keyword evidence="2" id="KW-0238">DNA-binding</keyword>
<dbReference type="AlphaFoldDB" id="A0A4R2PCE8"/>
<evidence type="ECO:0000256" key="4">
    <source>
        <dbReference type="SAM" id="MobiDB-lite"/>
    </source>
</evidence>
<reference evidence="6 7" key="1">
    <citation type="submission" date="2019-03" db="EMBL/GenBank/DDBJ databases">
        <title>Genomic Encyclopedia of Type Strains, Phase IV (KMG-IV): sequencing the most valuable type-strain genomes for metagenomic binning, comparative biology and taxonomic classification.</title>
        <authorList>
            <person name="Goeker M."/>
        </authorList>
    </citation>
    <scope>NUCLEOTIDE SEQUENCE [LARGE SCALE GENOMIC DNA]</scope>
    <source>
        <strain evidence="6 7">DSM 2132</strain>
    </source>
</reference>
<dbReference type="Proteomes" id="UP000295399">
    <property type="component" value="Unassembled WGS sequence"/>
</dbReference>
<feature type="domain" description="HTH luxR-type" evidence="5">
    <location>
        <begin position="854"/>
        <end position="919"/>
    </location>
</feature>
<dbReference type="EMBL" id="SLXO01000010">
    <property type="protein sequence ID" value="TCP32024.1"/>
    <property type="molecule type" value="Genomic_DNA"/>
</dbReference>
<dbReference type="InterPro" id="IPR039420">
    <property type="entry name" value="WalR-like"/>
</dbReference>
<protein>
    <submittedName>
        <fullName evidence="6">Transcriptional regulator</fullName>
    </submittedName>
</protein>
<dbReference type="PRINTS" id="PR00038">
    <property type="entry name" value="HTHLUXR"/>
</dbReference>
<dbReference type="SMART" id="SM00421">
    <property type="entry name" value="HTH_LUXR"/>
    <property type="match status" value="1"/>
</dbReference>
<evidence type="ECO:0000256" key="3">
    <source>
        <dbReference type="ARBA" id="ARBA00023163"/>
    </source>
</evidence>
<dbReference type="InterPro" id="IPR000792">
    <property type="entry name" value="Tscrpt_reg_LuxR_C"/>
</dbReference>
<evidence type="ECO:0000259" key="5">
    <source>
        <dbReference type="PROSITE" id="PS50043"/>
    </source>
</evidence>
<feature type="region of interest" description="Disordered" evidence="4">
    <location>
        <begin position="454"/>
        <end position="478"/>
    </location>
</feature>
<dbReference type="Pfam" id="PF00196">
    <property type="entry name" value="GerE"/>
    <property type="match status" value="1"/>
</dbReference>
<comment type="caution">
    <text evidence="6">The sequence shown here is derived from an EMBL/GenBank/DDBJ whole genome shotgun (WGS) entry which is preliminary data.</text>
</comment>
<evidence type="ECO:0000256" key="2">
    <source>
        <dbReference type="ARBA" id="ARBA00023125"/>
    </source>
</evidence>
<name>A0A4R2PCE8_RHOSA</name>
<proteinExistence type="predicted"/>
<evidence type="ECO:0000256" key="1">
    <source>
        <dbReference type="ARBA" id="ARBA00023015"/>
    </source>
</evidence>
<gene>
    <name evidence="6" type="ORF">EV659_110104</name>
</gene>
<feature type="compositionally biased region" description="Gly residues" evidence="4">
    <location>
        <begin position="464"/>
        <end position="478"/>
    </location>
</feature>
<dbReference type="PROSITE" id="PS00622">
    <property type="entry name" value="HTH_LUXR_1"/>
    <property type="match status" value="1"/>
</dbReference>
<dbReference type="PROSITE" id="PS50043">
    <property type="entry name" value="HTH_LUXR_2"/>
    <property type="match status" value="1"/>
</dbReference>
<organism evidence="6 7">
    <name type="scientific">Rhodothalassium salexigens DSM 2132</name>
    <dbReference type="NCBI Taxonomy" id="1188247"/>
    <lineage>
        <taxon>Bacteria</taxon>
        <taxon>Pseudomonadati</taxon>
        <taxon>Pseudomonadota</taxon>
        <taxon>Alphaproteobacteria</taxon>
        <taxon>Rhodothalassiales</taxon>
        <taxon>Rhodothalassiaceae</taxon>
        <taxon>Rhodothalassium</taxon>
    </lineage>
</organism>
<keyword evidence="1" id="KW-0805">Transcription regulation</keyword>
<dbReference type="InterPro" id="IPR016032">
    <property type="entry name" value="Sig_transdc_resp-reg_C-effctor"/>
</dbReference>
<dbReference type="InParanoid" id="A0A4R2PCE8"/>
<dbReference type="InterPro" id="IPR036388">
    <property type="entry name" value="WH-like_DNA-bd_sf"/>
</dbReference>
<dbReference type="Gene3D" id="1.10.10.10">
    <property type="entry name" value="Winged helix-like DNA-binding domain superfamily/Winged helix DNA-binding domain"/>
    <property type="match status" value="1"/>
</dbReference>
<dbReference type="FunCoup" id="A0A4R2PCE8">
    <property type="interactions" value="119"/>
</dbReference>
<evidence type="ECO:0000313" key="7">
    <source>
        <dbReference type="Proteomes" id="UP000295399"/>
    </source>
</evidence>
<evidence type="ECO:0000313" key="6">
    <source>
        <dbReference type="EMBL" id="TCP32024.1"/>
    </source>
</evidence>
<keyword evidence="3" id="KW-0804">Transcription</keyword>
<dbReference type="SUPFAM" id="SSF46894">
    <property type="entry name" value="C-terminal effector domain of the bipartite response regulators"/>
    <property type="match status" value="1"/>
</dbReference>
<dbReference type="RefSeq" id="WP_243641596.1">
    <property type="nucleotide sequence ID" value="NZ_SLXO01000010.1"/>
</dbReference>
<dbReference type="PANTHER" id="PTHR43214">
    <property type="entry name" value="TWO-COMPONENT RESPONSE REGULATOR"/>
    <property type="match status" value="1"/>
</dbReference>
<dbReference type="GO" id="GO:0006355">
    <property type="term" value="P:regulation of DNA-templated transcription"/>
    <property type="evidence" value="ECO:0007669"/>
    <property type="project" value="InterPro"/>
</dbReference>
<dbReference type="CDD" id="cd06170">
    <property type="entry name" value="LuxR_C_like"/>
    <property type="match status" value="1"/>
</dbReference>
<dbReference type="InterPro" id="IPR059106">
    <property type="entry name" value="WHD_MalT"/>
</dbReference>
<dbReference type="Pfam" id="PF25873">
    <property type="entry name" value="WHD_MalT"/>
    <property type="match status" value="1"/>
</dbReference>
<sequence>MPGHSMTKTHRPDPAAGLIARRRLIGLLTAEAARPLVILAAPAGFGKSTLLIQYAQALEAEGRTTAWAAADSDDRDVRAFLALLVRALANAALDLDDMAVGAADGFAQAHVTAVTDRLVERLAAAPARLSLFIDDYHLAETPEANAVLERLLREAGGRVHIALGCRHAPALDLATLFAEGRAVEIGPDHLRMTADETRTLLGEAFDAGELSAIAAKAEGWPIALQLIKARRATNPHAPVGEIVSSELISAYLTRQIISVLDPPLRDFLFRIAVLGKVTAELADHVADDPAPERTDDAGQGGATNAWAMLAALQPFRALLVPLDRDGQWFRLHHLFAEHLQKQLKCEAPAVFRRILTRAARWHAERGYNGEAVRCAAAAGDYTLASALIRSQGGWRIILWDGITPLRTQLAHLPPAVVQNDRALCIARGYLHCKDGQIAQARTCLSRAAALPGPIDQGGQASEGAGSGGTGGSEGNGGAGDIEPVLTMLHLYEDLGTWPDGAPPVAQVIARAEAHAPLDAGTILAGETLDRLRRGRLADAVATERAATLAMKQCGSILGLNYCAIHAGTIALYAGQHDAAEAAIQRALDLARENFGLDSGLIHLATVLDLAVKTWAGTARDSDIPRFRRMLDHILDHDGWSEIYLVGVDALVHLALLYRRHELATQVLDQVQDYAARRDLDRLACFVRCLRAKHAWVTGRTDAAWEELTALGFQYGAHVTGANEDAFHWQSAALFLSLRAAVDPAGGGAEAVANLAGMEALARRLEDTGRAFHAQRLWAALGRALDRAGQPRRSQAVLARALGAVTRHGLPAILAHDGALEPYLADLRDLCADDPARQLDRLTLDRVERLLATREGGAQALLSRRERDVLDQLAQGQSNKEIARVLALTENTVKFHLKSIYAKLGVQRRGEAVAKARARALLQ</sequence>